<evidence type="ECO:0000313" key="1">
    <source>
        <dbReference type="EMBL" id="GKT20089.1"/>
    </source>
</evidence>
<organism evidence="1 2">
    <name type="scientific">Aduncisulcus paluster</name>
    <dbReference type="NCBI Taxonomy" id="2918883"/>
    <lineage>
        <taxon>Eukaryota</taxon>
        <taxon>Metamonada</taxon>
        <taxon>Carpediemonas-like organisms</taxon>
        <taxon>Aduncisulcus</taxon>
    </lineage>
</organism>
<proteinExistence type="predicted"/>
<comment type="caution">
    <text evidence="1">The sequence shown here is derived from an EMBL/GenBank/DDBJ whole genome shotgun (WGS) entry which is preliminary data.</text>
</comment>
<protein>
    <recommendedName>
        <fullName evidence="3">Kinetochore protein SPC25</fullName>
    </recommendedName>
</protein>
<keyword evidence="2" id="KW-1185">Reference proteome</keyword>
<dbReference type="EMBL" id="BQXS01012155">
    <property type="protein sequence ID" value="GKT20089.1"/>
    <property type="molecule type" value="Genomic_DNA"/>
</dbReference>
<feature type="non-terminal residue" evidence="1">
    <location>
        <position position="1"/>
    </location>
</feature>
<sequence>ERELKLSEAEDAERKDFEAHFQKEKELYNALIVRENSFQTRLKKEAAQIDAQLLLFEKYFGISLDIDPLTSEKTFTFTHLIPDKDYTCRFCIHIPEGSDMLMISKCVPELKKDRFEECKKECEGKPIVEILYTVRNTFIAHFREAEEEEEMEGKE</sequence>
<accession>A0ABQ5JYE8</accession>
<gene>
    <name evidence="1" type="ORF">ADUPG1_011643</name>
</gene>
<evidence type="ECO:0000313" key="2">
    <source>
        <dbReference type="Proteomes" id="UP001057375"/>
    </source>
</evidence>
<reference evidence="1" key="1">
    <citation type="submission" date="2022-03" db="EMBL/GenBank/DDBJ databases">
        <title>Draft genome sequence of Aduncisulcus paluster, a free-living microaerophilic Fornicata.</title>
        <authorList>
            <person name="Yuyama I."/>
            <person name="Kume K."/>
            <person name="Tamura T."/>
            <person name="Inagaki Y."/>
            <person name="Hashimoto T."/>
        </authorList>
    </citation>
    <scope>NUCLEOTIDE SEQUENCE</scope>
    <source>
        <strain evidence="1">NY0171</strain>
    </source>
</reference>
<dbReference type="Proteomes" id="UP001057375">
    <property type="component" value="Unassembled WGS sequence"/>
</dbReference>
<evidence type="ECO:0008006" key="3">
    <source>
        <dbReference type="Google" id="ProtNLM"/>
    </source>
</evidence>
<name>A0ABQ5JYE8_9EUKA</name>